<dbReference type="InterPro" id="IPR027987">
    <property type="entry name" value="IL-31"/>
</dbReference>
<feature type="signal peptide" evidence="1">
    <location>
        <begin position="1"/>
        <end position="23"/>
    </location>
</feature>
<accession>A0A673UTR1</accession>
<keyword evidence="1" id="KW-0732">Signal</keyword>
<dbReference type="GO" id="GO:0005615">
    <property type="term" value="C:extracellular space"/>
    <property type="evidence" value="ECO:0007669"/>
    <property type="project" value="TreeGrafter"/>
</dbReference>
<reference evidence="2" key="3">
    <citation type="submission" date="2025-09" db="UniProtKB">
        <authorList>
            <consortium name="Ensembl"/>
        </authorList>
    </citation>
    <scope>IDENTIFICATION</scope>
</reference>
<dbReference type="OMA" id="PYFRAIR"/>
<proteinExistence type="predicted"/>
<dbReference type="GO" id="GO:0005125">
    <property type="term" value="F:cytokine activity"/>
    <property type="evidence" value="ECO:0007669"/>
    <property type="project" value="TreeGrafter"/>
</dbReference>
<dbReference type="PANTHER" id="PTHR38652">
    <property type="entry name" value="INTERLEUKIN-31"/>
    <property type="match status" value="1"/>
</dbReference>
<evidence type="ECO:0000313" key="3">
    <source>
        <dbReference type="Proteomes" id="UP000472268"/>
    </source>
</evidence>
<dbReference type="Ensembl" id="ENSSSUT00005032948.1">
    <property type="protein sequence ID" value="ENSSSUP00005028868.1"/>
    <property type="gene ID" value="ENSSSUG00005018647.1"/>
</dbReference>
<sequence>MLSHAGPAGFALFLLCCMETLLCSHTAPTHRLQPNEVRKILLELRHLSKGLLEDYKKETQLPQSNRSSLPCLTSDSQPPHINSSAILPYFRAIRTLSDKNAVDKVLEQLDKLKFQHEPETEVSMPKDTFERKTFTLTVLQQFSVCLDGVLKSLKSGPQ</sequence>
<dbReference type="Proteomes" id="UP000472268">
    <property type="component" value="Chromosome 14"/>
</dbReference>
<dbReference type="GO" id="GO:0005126">
    <property type="term" value="F:cytokine receptor binding"/>
    <property type="evidence" value="ECO:0007669"/>
    <property type="project" value="TreeGrafter"/>
</dbReference>
<evidence type="ECO:0000313" key="2">
    <source>
        <dbReference type="Ensembl" id="ENSSSUP00005028868.1"/>
    </source>
</evidence>
<name>A0A673UTR1_SURSU</name>
<dbReference type="PANTHER" id="PTHR38652:SF1">
    <property type="entry name" value="INTERLEUKIN-31"/>
    <property type="match status" value="1"/>
</dbReference>
<organism evidence="2 3">
    <name type="scientific">Suricata suricatta</name>
    <name type="common">Meerkat</name>
    <dbReference type="NCBI Taxonomy" id="37032"/>
    <lineage>
        <taxon>Eukaryota</taxon>
        <taxon>Metazoa</taxon>
        <taxon>Chordata</taxon>
        <taxon>Craniata</taxon>
        <taxon>Vertebrata</taxon>
        <taxon>Euteleostomi</taxon>
        <taxon>Mammalia</taxon>
        <taxon>Eutheria</taxon>
        <taxon>Laurasiatheria</taxon>
        <taxon>Carnivora</taxon>
        <taxon>Feliformia</taxon>
        <taxon>Herpestidae</taxon>
        <taxon>Suricata</taxon>
    </lineage>
</organism>
<evidence type="ECO:0008006" key="4">
    <source>
        <dbReference type="Google" id="ProtNLM"/>
    </source>
</evidence>
<protein>
    <recommendedName>
        <fullName evidence="4">Interleukin 31</fullName>
    </recommendedName>
</protein>
<reference evidence="2 3" key="1">
    <citation type="submission" date="2019-05" db="EMBL/GenBank/DDBJ databases">
        <title>A Chromosome-scale Meerkat (S. suricatta) Genome Assembly.</title>
        <authorList>
            <person name="Dudchenko O."/>
            <person name="Lieberman Aiden E."/>
            <person name="Tung J."/>
            <person name="Barreiro L.B."/>
            <person name="Clutton-Brock T.H."/>
        </authorList>
    </citation>
    <scope>NUCLEOTIDE SEQUENCE [LARGE SCALE GENOMIC DNA]</scope>
</reference>
<dbReference type="Pfam" id="PF15209">
    <property type="entry name" value="IL31"/>
    <property type="match status" value="1"/>
</dbReference>
<evidence type="ECO:0000256" key="1">
    <source>
        <dbReference type="SAM" id="SignalP"/>
    </source>
</evidence>
<dbReference type="AlphaFoldDB" id="A0A673UTR1"/>
<feature type="chain" id="PRO_5025335328" description="Interleukin 31" evidence="1">
    <location>
        <begin position="24"/>
        <end position="158"/>
    </location>
</feature>
<gene>
    <name evidence="2" type="primary">IL31</name>
</gene>
<reference evidence="2" key="2">
    <citation type="submission" date="2025-08" db="UniProtKB">
        <authorList>
            <consortium name="Ensembl"/>
        </authorList>
    </citation>
    <scope>IDENTIFICATION</scope>
</reference>
<keyword evidence="3" id="KW-1185">Reference proteome</keyword>